<reference evidence="1" key="1">
    <citation type="submission" date="2023-06" db="EMBL/GenBank/DDBJ databases">
        <authorList>
            <person name="Kurt Z."/>
        </authorList>
    </citation>
    <scope>NUCLEOTIDE SEQUENCE</scope>
</reference>
<comment type="caution">
    <text evidence="1">The sequence shown here is derived from an EMBL/GenBank/DDBJ whole genome shotgun (WGS) entry which is preliminary data.</text>
</comment>
<organism evidence="1">
    <name type="scientific">Hexamita inflata</name>
    <dbReference type="NCBI Taxonomy" id="28002"/>
    <lineage>
        <taxon>Eukaryota</taxon>
        <taxon>Metamonada</taxon>
        <taxon>Diplomonadida</taxon>
        <taxon>Hexamitidae</taxon>
        <taxon>Hexamitinae</taxon>
        <taxon>Hexamita</taxon>
    </lineage>
</organism>
<evidence type="ECO:0000313" key="2">
    <source>
        <dbReference type="EMBL" id="CAL6069586.1"/>
    </source>
</evidence>
<gene>
    <name evidence="2" type="ORF">HINF_LOCUS54050</name>
    <name evidence="1" type="ORF">HINF_LOCUS8052</name>
</gene>
<accession>A0AA86NI48</accession>
<proteinExistence type="predicted"/>
<dbReference type="Proteomes" id="UP001642409">
    <property type="component" value="Unassembled WGS sequence"/>
</dbReference>
<keyword evidence="3" id="KW-1185">Reference proteome</keyword>
<sequence>MKSKYNLPPILDSIKNLKQNTINSIDFFEELEGDSSVQSSPLLYSSVIFIDSFKNLKEQINQQVKVVQKLIKKVLKIEKYFESLESNIEVLYINNHKIQIQIRQLTQ</sequence>
<name>A0AA86NI48_9EUKA</name>
<protein>
    <submittedName>
        <fullName evidence="2">Hypothetical_protein</fullName>
    </submittedName>
</protein>
<dbReference type="EMBL" id="CATOUU010000199">
    <property type="protein sequence ID" value="CAI9920407.1"/>
    <property type="molecule type" value="Genomic_DNA"/>
</dbReference>
<evidence type="ECO:0000313" key="3">
    <source>
        <dbReference type="Proteomes" id="UP001642409"/>
    </source>
</evidence>
<dbReference type="EMBL" id="CAXDID020000278">
    <property type="protein sequence ID" value="CAL6069586.1"/>
    <property type="molecule type" value="Genomic_DNA"/>
</dbReference>
<dbReference type="AlphaFoldDB" id="A0AA86NI48"/>
<evidence type="ECO:0000313" key="1">
    <source>
        <dbReference type="EMBL" id="CAI9920407.1"/>
    </source>
</evidence>
<reference evidence="2 3" key="2">
    <citation type="submission" date="2024-07" db="EMBL/GenBank/DDBJ databases">
        <authorList>
            <person name="Akdeniz Z."/>
        </authorList>
    </citation>
    <scope>NUCLEOTIDE SEQUENCE [LARGE SCALE GENOMIC DNA]</scope>
</reference>